<reference evidence="2" key="1">
    <citation type="submission" date="2016-06" db="EMBL/GenBank/DDBJ databases">
        <title>Draft Genome sequence of the fungus Inonotus baumii.</title>
        <authorList>
            <person name="Zhu H."/>
            <person name="Lin W."/>
        </authorList>
    </citation>
    <scope>NUCLEOTIDE SEQUENCE</scope>
    <source>
        <strain evidence="2">821</strain>
    </source>
</reference>
<evidence type="ECO:0000256" key="1">
    <source>
        <dbReference type="SAM" id="MobiDB-lite"/>
    </source>
</evidence>
<gene>
    <name evidence="2" type="ORF">A7U60_g3298</name>
</gene>
<comment type="caution">
    <text evidence="2">The sequence shown here is derived from an EMBL/GenBank/DDBJ whole genome shotgun (WGS) entry which is preliminary data.</text>
</comment>
<accession>A0A9Q5I0M8</accession>
<dbReference type="Proteomes" id="UP000757232">
    <property type="component" value="Unassembled WGS sequence"/>
</dbReference>
<organism evidence="2 3">
    <name type="scientific">Sanghuangporus baumii</name>
    <name type="common">Phellinus baumii</name>
    <dbReference type="NCBI Taxonomy" id="108892"/>
    <lineage>
        <taxon>Eukaryota</taxon>
        <taxon>Fungi</taxon>
        <taxon>Dikarya</taxon>
        <taxon>Basidiomycota</taxon>
        <taxon>Agaricomycotina</taxon>
        <taxon>Agaricomycetes</taxon>
        <taxon>Hymenochaetales</taxon>
        <taxon>Hymenochaetaceae</taxon>
        <taxon>Sanghuangporus</taxon>
    </lineage>
</organism>
<evidence type="ECO:0000313" key="3">
    <source>
        <dbReference type="Proteomes" id="UP000757232"/>
    </source>
</evidence>
<feature type="compositionally biased region" description="Low complexity" evidence="1">
    <location>
        <begin position="87"/>
        <end position="101"/>
    </location>
</feature>
<dbReference type="OrthoDB" id="654211at2759"/>
<proteinExistence type="predicted"/>
<feature type="region of interest" description="Disordered" evidence="1">
    <location>
        <begin position="1"/>
        <end position="131"/>
    </location>
</feature>
<evidence type="ECO:0000313" key="2">
    <source>
        <dbReference type="EMBL" id="OCB89503.1"/>
    </source>
</evidence>
<feature type="compositionally biased region" description="Polar residues" evidence="1">
    <location>
        <begin position="65"/>
        <end position="79"/>
    </location>
</feature>
<sequence length="262" mass="27987">MAREQTNPDVRRAERVRDGREVPEEDQQQQQQSAQRSTSETTTVPTRGRRRSRSPVQSPLGAQDINASVTPGASQQASYQLRPAFDVGAGQASGSGQVAVATASASIGTGEQAERRPKRRRRAPSPSRWVPASLRNFSLSPVRTRTSTPLPPVSPGYDAATGMYEERDSYATVTDENVDPSGDNSADVARTRAERMRNFEYAPYHPCGWTGRLPGPAVVGNDVTNYTKTPGGGGYGSGGRYHGGGTGGGLHFMFEFSLAAAG</sequence>
<name>A0A9Q5I0M8_SANBA</name>
<dbReference type="AlphaFoldDB" id="A0A9Q5I0M8"/>
<feature type="compositionally biased region" description="Basic and acidic residues" evidence="1">
    <location>
        <begin position="9"/>
        <end position="22"/>
    </location>
</feature>
<keyword evidence="3" id="KW-1185">Reference proteome</keyword>
<dbReference type="EMBL" id="LNZH02000154">
    <property type="protein sequence ID" value="OCB89503.1"/>
    <property type="molecule type" value="Genomic_DNA"/>
</dbReference>
<protein>
    <submittedName>
        <fullName evidence="2">Uncharacterized protein</fullName>
    </submittedName>
</protein>
<feature type="compositionally biased region" description="Low complexity" evidence="1">
    <location>
        <begin position="28"/>
        <end position="43"/>
    </location>
</feature>